<name>A0A066VQJ9_TILAU</name>
<dbReference type="Proteomes" id="UP000027361">
    <property type="component" value="Unassembled WGS sequence"/>
</dbReference>
<protein>
    <submittedName>
        <fullName evidence="1">Uncharacterized protein</fullName>
    </submittedName>
</protein>
<dbReference type="InParanoid" id="A0A066VQJ9"/>
<organism evidence="1 2">
    <name type="scientific">Tilletiaria anomala (strain ATCC 24038 / CBS 436.72 / UBC 951)</name>
    <dbReference type="NCBI Taxonomy" id="1037660"/>
    <lineage>
        <taxon>Eukaryota</taxon>
        <taxon>Fungi</taxon>
        <taxon>Dikarya</taxon>
        <taxon>Basidiomycota</taxon>
        <taxon>Ustilaginomycotina</taxon>
        <taxon>Exobasidiomycetes</taxon>
        <taxon>Georgefischeriales</taxon>
        <taxon>Tilletiariaceae</taxon>
        <taxon>Tilletiaria</taxon>
    </lineage>
</organism>
<dbReference type="EMBL" id="JMSN01000084">
    <property type="protein sequence ID" value="KDN41074.1"/>
    <property type="molecule type" value="Genomic_DNA"/>
</dbReference>
<comment type="caution">
    <text evidence="1">The sequence shown here is derived from an EMBL/GenBank/DDBJ whole genome shotgun (WGS) entry which is preliminary data.</text>
</comment>
<dbReference type="GeneID" id="25261903"/>
<sequence>MQCYAGSWSDGAASARVRCVHRRAASSLFCAALLFADLCTNSAHWGQTPSLHVVYNLDLALAYWAVWKSVAYGIDRRERRPARRLVLLFMRQRQGACPLLSCRWQSGVFLMGWVASGDAGADGTTLFVWVRVSITCGVASPSPRVARASLGVGRGAAHLVAR</sequence>
<dbReference type="AlphaFoldDB" id="A0A066VQJ9"/>
<evidence type="ECO:0000313" key="1">
    <source>
        <dbReference type="EMBL" id="KDN41074.1"/>
    </source>
</evidence>
<accession>A0A066VQJ9</accession>
<dbReference type="HOGENOM" id="CLU_1636598_0_0_1"/>
<gene>
    <name evidence="1" type="ORF">K437DRAFT_180767</name>
</gene>
<evidence type="ECO:0000313" key="2">
    <source>
        <dbReference type="Proteomes" id="UP000027361"/>
    </source>
</evidence>
<reference evidence="1 2" key="1">
    <citation type="submission" date="2014-05" db="EMBL/GenBank/DDBJ databases">
        <title>Draft genome sequence of a rare smut relative, Tilletiaria anomala UBC 951.</title>
        <authorList>
            <consortium name="DOE Joint Genome Institute"/>
            <person name="Toome M."/>
            <person name="Kuo A."/>
            <person name="Henrissat B."/>
            <person name="Lipzen A."/>
            <person name="Tritt A."/>
            <person name="Yoshinaga Y."/>
            <person name="Zane M."/>
            <person name="Barry K."/>
            <person name="Grigoriev I.V."/>
            <person name="Spatafora J.W."/>
            <person name="Aimea M.C."/>
        </authorList>
    </citation>
    <scope>NUCLEOTIDE SEQUENCE [LARGE SCALE GENOMIC DNA]</scope>
    <source>
        <strain evidence="1 2">UBC 951</strain>
    </source>
</reference>
<keyword evidence="2" id="KW-1185">Reference proteome</keyword>
<dbReference type="RefSeq" id="XP_013241590.1">
    <property type="nucleotide sequence ID" value="XM_013386136.1"/>
</dbReference>
<proteinExistence type="predicted"/>